<evidence type="ECO:0000256" key="1">
    <source>
        <dbReference type="SAM" id="MobiDB-lite"/>
    </source>
</evidence>
<evidence type="ECO:0000313" key="5">
    <source>
        <dbReference type="EMBL" id="PON24169.1"/>
    </source>
</evidence>
<evidence type="ECO:0000256" key="2">
    <source>
        <dbReference type="SAM" id="SignalP"/>
    </source>
</evidence>
<feature type="chain" id="PRO_5015177835" description="Peptidase A1 domain-containing protein" evidence="2">
    <location>
        <begin position="25"/>
        <end position="619"/>
    </location>
</feature>
<dbReference type="Pfam" id="PF23865">
    <property type="entry name" value="DUF7223"/>
    <property type="match status" value="1"/>
</dbReference>
<protein>
    <recommendedName>
        <fullName evidence="7">Peptidase A1 domain-containing protein</fullName>
    </recommendedName>
</protein>
<dbReference type="InterPro" id="IPR055647">
    <property type="entry name" value="DUF7223"/>
</dbReference>
<keyword evidence="6" id="KW-1185">Reference proteome</keyword>
<feature type="region of interest" description="Disordered" evidence="1">
    <location>
        <begin position="564"/>
        <end position="599"/>
    </location>
</feature>
<feature type="domain" description="DUF7223" evidence="4">
    <location>
        <begin position="317"/>
        <end position="477"/>
    </location>
</feature>
<gene>
    <name evidence="5" type="ORF">TGAM01_v206857</name>
</gene>
<dbReference type="RefSeq" id="XP_024405272.1">
    <property type="nucleotide sequence ID" value="XM_024549963.1"/>
</dbReference>
<sequence>MLSPKGVACLGFAAALLLGNPVSAAPQAHEARYPNVPRLDSRDDSSNSTTNGTKTSLEPIVPPTVDPEDLFVLSLATNVTLAWAGSPDNSSTDSSPQRRKLKRDGGILSQALMTFAFPTIPLDHSLFVTDVSCTKGSLTGTLSDNAYGFAKKEWAGVADIVFVTSVDGCGLDNQNDFFHAKSLSFSDSNKSFTATGSSAAFTDVAEHLNLKWGNIGSTQAKRAVDKRDMFEPHALAARDTESVTLSWDYWLQDDDHLGTDPDAPWPDAAPLYKWGSEGGEADDSYSKGENADPSGHHKRSNETSVSTHSARDLEYGLALYCINCGFGGSATLWGEIDASILHLSVDTLQVGLTANFAAGLNLGMEAFFKYEKEWKKELARIGLGGFEIPLIIDVGPFISVSVDANVSIEATGTLAIGASVSWPNIDIMLDLLDSSNSHSNGLSPQFSHMAEASGELHLMAALGLPIEVGVGIDILDGAFSLDAGIVDTPSIVAEGSFEIAASVGDDGEIDVSLGGSCYGIAWDIHFENRLQAVLEGDFVGDDTYDLIPIQVSAPIAQGCIGYVNDGTDDNSDTPQGEGSSAGMGGNGLNSGGLGMSGSGHKHCQVHEHCQELKQEHKHY</sequence>
<organism evidence="5 6">
    <name type="scientific">Trichoderma gamsii</name>
    <dbReference type="NCBI Taxonomy" id="398673"/>
    <lineage>
        <taxon>Eukaryota</taxon>
        <taxon>Fungi</taxon>
        <taxon>Dikarya</taxon>
        <taxon>Ascomycota</taxon>
        <taxon>Pezizomycotina</taxon>
        <taxon>Sordariomycetes</taxon>
        <taxon>Hypocreomycetidae</taxon>
        <taxon>Hypocreales</taxon>
        <taxon>Hypocreaceae</taxon>
        <taxon>Trichoderma</taxon>
    </lineage>
</organism>
<evidence type="ECO:0000313" key="6">
    <source>
        <dbReference type="Proteomes" id="UP000054821"/>
    </source>
</evidence>
<feature type="region of interest" description="Disordered" evidence="1">
    <location>
        <begin position="278"/>
        <end position="305"/>
    </location>
</feature>
<evidence type="ECO:0008006" key="7">
    <source>
        <dbReference type="Google" id="ProtNLM"/>
    </source>
</evidence>
<dbReference type="Pfam" id="PF22974">
    <property type="entry name" value="DUF7029"/>
    <property type="match status" value="1"/>
</dbReference>
<proteinExistence type="predicted"/>
<comment type="caution">
    <text evidence="5">The sequence shown here is derived from an EMBL/GenBank/DDBJ whole genome shotgun (WGS) entry which is preliminary data.</text>
</comment>
<feature type="compositionally biased region" description="Low complexity" evidence="1">
    <location>
        <begin position="46"/>
        <end position="56"/>
    </location>
</feature>
<feature type="region of interest" description="Disordered" evidence="1">
    <location>
        <begin position="29"/>
        <end position="62"/>
    </location>
</feature>
<feature type="domain" description="DUF7029" evidence="3">
    <location>
        <begin position="116"/>
        <end position="207"/>
    </location>
</feature>
<dbReference type="AlphaFoldDB" id="A0A2P4ZIP7"/>
<evidence type="ECO:0000259" key="4">
    <source>
        <dbReference type="Pfam" id="PF23865"/>
    </source>
</evidence>
<name>A0A2P4ZIP7_9HYPO</name>
<keyword evidence="2" id="KW-0732">Signal</keyword>
<evidence type="ECO:0000259" key="3">
    <source>
        <dbReference type="Pfam" id="PF22974"/>
    </source>
</evidence>
<accession>A0A2P4ZIP7</accession>
<reference evidence="5 6" key="1">
    <citation type="journal article" date="2016" name="Genome Announc.">
        <title>Draft Whole-Genome Sequence of Trichoderma gamsii T6085, a Promising Biocontrol Agent of Fusarium Head Blight on Wheat.</title>
        <authorList>
            <person name="Baroncelli R."/>
            <person name="Zapparata A."/>
            <person name="Piaggeschi G."/>
            <person name="Sarrocco S."/>
            <person name="Vannacci G."/>
        </authorList>
    </citation>
    <scope>NUCLEOTIDE SEQUENCE [LARGE SCALE GENOMIC DNA]</scope>
    <source>
        <strain evidence="5 6">T6085</strain>
    </source>
</reference>
<feature type="signal peptide" evidence="2">
    <location>
        <begin position="1"/>
        <end position="24"/>
    </location>
</feature>
<feature type="compositionally biased region" description="Gly residues" evidence="1">
    <location>
        <begin position="579"/>
        <end position="597"/>
    </location>
</feature>
<dbReference type="Proteomes" id="UP000054821">
    <property type="component" value="Unassembled WGS sequence"/>
</dbReference>
<dbReference type="GeneID" id="29984471"/>
<dbReference type="EMBL" id="JPDN02000024">
    <property type="protein sequence ID" value="PON24169.1"/>
    <property type="molecule type" value="Genomic_DNA"/>
</dbReference>
<dbReference type="InterPro" id="IPR054293">
    <property type="entry name" value="DUF7029"/>
</dbReference>